<reference evidence="6 8" key="2">
    <citation type="submission" date="2018-07" db="EMBL/GenBank/DDBJ databases">
        <title>The Genome Sequence of Enterococcus sp. DIV0659b.</title>
        <authorList>
            <consortium name="The Broad Institute Genomics Platform"/>
            <consortium name="The Broad Institute Genomic Center for Infectious Diseases"/>
            <person name="Earl A."/>
            <person name="Manson A."/>
            <person name="Schwartman J."/>
            <person name="Gilmore M."/>
            <person name="Abouelleil A."/>
            <person name="Cao P."/>
            <person name="Chapman S."/>
            <person name="Cusick C."/>
            <person name="Shea T."/>
            <person name="Young S."/>
            <person name="Neafsey D."/>
            <person name="Nusbaum C."/>
            <person name="Birren B."/>
        </authorList>
    </citation>
    <scope>NUCLEOTIDE SEQUENCE [LARGE SCALE GENOMIC DNA]</scope>
    <source>
        <strain evidence="6 8">4G2_DIV0659</strain>
    </source>
</reference>
<feature type="domain" description="MucBP" evidence="4">
    <location>
        <begin position="257"/>
        <end position="317"/>
    </location>
</feature>
<dbReference type="InterPro" id="IPR009459">
    <property type="entry name" value="MucBP_dom"/>
</dbReference>
<feature type="transmembrane region" description="Helical" evidence="2">
    <location>
        <begin position="434"/>
        <end position="452"/>
    </location>
</feature>
<gene>
    <name evidence="7" type="ORF">A5880_000244</name>
    <name evidence="6" type="ORF">A5880_002342</name>
</gene>
<comment type="caution">
    <text evidence="7">The sequence shown here is derived from an EMBL/GenBank/DDBJ whole genome shotgun (WGS) entry which is preliminary data.</text>
</comment>
<dbReference type="Pfam" id="PF06458">
    <property type="entry name" value="MucBP"/>
    <property type="match status" value="3"/>
</dbReference>
<dbReference type="Pfam" id="PF24424">
    <property type="entry name" value="FNG"/>
    <property type="match status" value="1"/>
</dbReference>
<feature type="signal peptide" evidence="3">
    <location>
        <begin position="1"/>
        <end position="26"/>
    </location>
</feature>
<dbReference type="EMBL" id="NGLE01000001">
    <property type="protein sequence ID" value="OTO09565.1"/>
    <property type="molecule type" value="Genomic_DNA"/>
</dbReference>
<sequence>MRKNSFVFFSLMILSFFLTIGSISYAEEQKNGKDFELTSGWTVDFSTNLPQVGVDSVFSENHINKDINQKMIISNVANIGDAKFTATKAIPMKKGRKYTIDLIYAMKYNVAQRGWIDFNGETIYSEMEPYPYDKEYKKTIIPEEDTTYVITVHFDVKMRENAYFKLGHLLDNDGIEEIPDPVDSSVTARYLSEDEQPLLENDVITGQVGESYSIPQKEIDGYTLKEVQGEASGQFTNEPKEVRFIYSKNTEENGVATAYYQDEDGNDLEEPIIKQGAFGEEYQFEPKEINGYKLLNIQGEPKGAFKLENQSIVYTYKPIDKDTSNSNGTSNSNSNSNKTLDSKVTIYYIDENGNELAEPMIKNGLFGQTYTVDVKEIPLYALKEIKDEHSGNFSGDDQVVKCIYIKQEFTSVTNPTQTEKSKSIPLLGEQSKRLLQILGALILAAILTIYIVKKRKKLR</sequence>
<protein>
    <recommendedName>
        <fullName evidence="9">MucBP domain-containing protein</fullName>
    </recommendedName>
</protein>
<dbReference type="OrthoDB" id="2339378at2"/>
<feature type="domain" description="MucBP" evidence="4">
    <location>
        <begin position="343"/>
        <end position="404"/>
    </location>
</feature>
<dbReference type="InterPro" id="IPR057034">
    <property type="entry name" value="FNG"/>
</dbReference>
<evidence type="ECO:0000313" key="8">
    <source>
        <dbReference type="Proteomes" id="UP000195139"/>
    </source>
</evidence>
<dbReference type="Gene3D" id="3.10.20.320">
    <property type="entry name" value="Putative peptidoglycan bound protein (lpxtg motif)"/>
    <property type="match status" value="3"/>
</dbReference>
<keyword evidence="8" id="KW-1185">Reference proteome</keyword>
<keyword evidence="2" id="KW-0472">Membrane</keyword>
<evidence type="ECO:0000256" key="2">
    <source>
        <dbReference type="SAM" id="Phobius"/>
    </source>
</evidence>
<evidence type="ECO:0000313" key="7">
    <source>
        <dbReference type="EMBL" id="OTO09565.1"/>
    </source>
</evidence>
<evidence type="ECO:0008006" key="9">
    <source>
        <dbReference type="Google" id="ProtNLM"/>
    </source>
</evidence>
<keyword evidence="1" id="KW-0677">Repeat</keyword>
<evidence type="ECO:0000256" key="1">
    <source>
        <dbReference type="ARBA" id="ARBA00022737"/>
    </source>
</evidence>
<keyword evidence="2" id="KW-0812">Transmembrane</keyword>
<dbReference type="STRING" id="1834181.A5880_000244"/>
<name>A0A242CH56_9ENTE</name>
<keyword evidence="2" id="KW-1133">Transmembrane helix</keyword>
<feature type="chain" id="PRO_5012941445" description="MucBP domain-containing protein" evidence="3">
    <location>
        <begin position="27"/>
        <end position="459"/>
    </location>
</feature>
<dbReference type="AlphaFoldDB" id="A0A242CH56"/>
<evidence type="ECO:0000259" key="4">
    <source>
        <dbReference type="Pfam" id="PF06458"/>
    </source>
</evidence>
<evidence type="ECO:0000259" key="5">
    <source>
        <dbReference type="Pfam" id="PF24424"/>
    </source>
</evidence>
<organism evidence="7">
    <name type="scientific">Candidatus Enterococcus mansonii</name>
    <dbReference type="NCBI Taxonomy" id="1834181"/>
    <lineage>
        <taxon>Bacteria</taxon>
        <taxon>Bacillati</taxon>
        <taxon>Bacillota</taxon>
        <taxon>Bacilli</taxon>
        <taxon>Lactobacillales</taxon>
        <taxon>Enterococcaceae</taxon>
        <taxon>Enterococcus</taxon>
    </lineage>
</organism>
<dbReference type="EMBL" id="NGLE02000001">
    <property type="protein sequence ID" value="MEI5994756.1"/>
    <property type="molecule type" value="Genomic_DNA"/>
</dbReference>
<evidence type="ECO:0000313" key="6">
    <source>
        <dbReference type="EMBL" id="MEI5994756.1"/>
    </source>
</evidence>
<feature type="domain" description="FNG" evidence="5">
    <location>
        <begin position="34"/>
        <end position="173"/>
    </location>
</feature>
<feature type="domain" description="MucBP" evidence="4">
    <location>
        <begin position="186"/>
        <end position="246"/>
    </location>
</feature>
<dbReference type="RefSeq" id="WP_086329211.1">
    <property type="nucleotide sequence ID" value="NZ_NGLE02000001.1"/>
</dbReference>
<accession>A0A242CH56</accession>
<evidence type="ECO:0000256" key="3">
    <source>
        <dbReference type="SAM" id="SignalP"/>
    </source>
</evidence>
<reference evidence="7" key="1">
    <citation type="submission" date="2017-05" db="EMBL/GenBank/DDBJ databases">
        <title>The Genome Sequence of Enterococcus sp. 4G2_DIV0659.</title>
        <authorList>
            <consortium name="The Broad Institute Genomics Platform"/>
            <consortium name="The Broad Institute Genomic Center for Infectious Diseases"/>
            <person name="Earl A."/>
            <person name="Manson A."/>
            <person name="Schwartman J."/>
            <person name="Gilmore M."/>
            <person name="Abouelleil A."/>
            <person name="Cao P."/>
            <person name="Chapman S."/>
            <person name="Cusick C."/>
            <person name="Shea T."/>
            <person name="Young S."/>
            <person name="Neafsey D."/>
            <person name="Nusbaum C."/>
            <person name="Birren B."/>
        </authorList>
    </citation>
    <scope>NUCLEOTIDE SEQUENCE [LARGE SCALE GENOMIC DNA]</scope>
    <source>
        <strain evidence="7">4G2_DIV0659</strain>
    </source>
</reference>
<keyword evidence="3" id="KW-0732">Signal</keyword>
<dbReference type="Proteomes" id="UP000195139">
    <property type="component" value="Unassembled WGS sequence"/>
</dbReference>
<proteinExistence type="predicted"/>